<gene>
    <name evidence="3" type="ORF">GALMADRAFT_41904</name>
</gene>
<evidence type="ECO:0000256" key="1">
    <source>
        <dbReference type="SAM" id="MobiDB-lite"/>
    </source>
</evidence>
<organism evidence="3 4">
    <name type="scientific">Galerina marginata (strain CBS 339.88)</name>
    <dbReference type="NCBI Taxonomy" id="685588"/>
    <lineage>
        <taxon>Eukaryota</taxon>
        <taxon>Fungi</taxon>
        <taxon>Dikarya</taxon>
        <taxon>Basidiomycota</taxon>
        <taxon>Agaricomycotina</taxon>
        <taxon>Agaricomycetes</taxon>
        <taxon>Agaricomycetidae</taxon>
        <taxon>Agaricales</taxon>
        <taxon>Agaricineae</taxon>
        <taxon>Strophariaceae</taxon>
        <taxon>Galerina</taxon>
    </lineage>
</organism>
<keyword evidence="4" id="KW-1185">Reference proteome</keyword>
<dbReference type="GO" id="GO:0005525">
    <property type="term" value="F:GTP binding"/>
    <property type="evidence" value="ECO:0007669"/>
    <property type="project" value="InterPro"/>
</dbReference>
<dbReference type="Pfam" id="PF01926">
    <property type="entry name" value="MMR_HSR1"/>
    <property type="match status" value="1"/>
</dbReference>
<protein>
    <recommendedName>
        <fullName evidence="2">G domain-containing protein</fullName>
    </recommendedName>
</protein>
<reference evidence="4" key="1">
    <citation type="journal article" date="2014" name="Proc. Natl. Acad. Sci. U.S.A.">
        <title>Extensive sampling of basidiomycete genomes demonstrates inadequacy of the white-rot/brown-rot paradigm for wood decay fungi.</title>
        <authorList>
            <person name="Riley R."/>
            <person name="Salamov A.A."/>
            <person name="Brown D.W."/>
            <person name="Nagy L.G."/>
            <person name="Floudas D."/>
            <person name="Held B.W."/>
            <person name="Levasseur A."/>
            <person name="Lombard V."/>
            <person name="Morin E."/>
            <person name="Otillar R."/>
            <person name="Lindquist E.A."/>
            <person name="Sun H."/>
            <person name="LaButti K.M."/>
            <person name="Schmutz J."/>
            <person name="Jabbour D."/>
            <person name="Luo H."/>
            <person name="Baker S.E."/>
            <person name="Pisabarro A.G."/>
            <person name="Walton J.D."/>
            <person name="Blanchette R.A."/>
            <person name="Henrissat B."/>
            <person name="Martin F."/>
            <person name="Cullen D."/>
            <person name="Hibbett D.S."/>
            <person name="Grigoriev I.V."/>
        </authorList>
    </citation>
    <scope>NUCLEOTIDE SEQUENCE [LARGE SCALE GENOMIC DNA]</scope>
    <source>
        <strain evidence="4">CBS 339.88</strain>
    </source>
</reference>
<feature type="compositionally biased region" description="Basic and acidic residues" evidence="1">
    <location>
        <begin position="240"/>
        <end position="258"/>
    </location>
</feature>
<evidence type="ECO:0000313" key="4">
    <source>
        <dbReference type="Proteomes" id="UP000027222"/>
    </source>
</evidence>
<proteinExistence type="predicted"/>
<feature type="non-terminal residue" evidence="3">
    <location>
        <position position="279"/>
    </location>
</feature>
<feature type="domain" description="G" evidence="2">
    <location>
        <begin position="1"/>
        <end position="65"/>
    </location>
</feature>
<evidence type="ECO:0000313" key="3">
    <source>
        <dbReference type="EMBL" id="KDR82148.1"/>
    </source>
</evidence>
<dbReference type="SUPFAM" id="SSF52540">
    <property type="entry name" value="P-loop containing nucleoside triphosphate hydrolases"/>
    <property type="match status" value="1"/>
</dbReference>
<accession>A0A067TT40</accession>
<sequence>VIGPTGAGKSTFINAILGEQAKQRMKVGHGLTSCTKGIQAAHIDLSGRDAGNPLVIVDTPGFDDANGNDSEILRRIAVWLKECYRQHKNDQQNVVLGGVIYLNDISNDRFSGTARKNLAMFRGLCKEALPNKTVLGTTKWGRDLDIAAAHEKELKKVHWKALIEKGSIVRRFMDDSDSAMGFIEIILQDVKWGILMDTFSQIQEALAVPRNIIPESQAGEEMRFTYQELLEMLQTQNSSRADDARPRHSPQKRDDVQGKIEKLMTQLKELRVPLGQRLK</sequence>
<name>A0A067TT40_GALM3</name>
<dbReference type="Proteomes" id="UP000027222">
    <property type="component" value="Unassembled WGS sequence"/>
</dbReference>
<dbReference type="AlphaFoldDB" id="A0A067TT40"/>
<dbReference type="Gene3D" id="3.40.50.300">
    <property type="entry name" value="P-loop containing nucleotide triphosphate hydrolases"/>
    <property type="match status" value="1"/>
</dbReference>
<feature type="non-terminal residue" evidence="3">
    <location>
        <position position="1"/>
    </location>
</feature>
<feature type="region of interest" description="Disordered" evidence="1">
    <location>
        <begin position="237"/>
        <end position="258"/>
    </location>
</feature>
<dbReference type="InterPro" id="IPR027417">
    <property type="entry name" value="P-loop_NTPase"/>
</dbReference>
<dbReference type="EMBL" id="KL142370">
    <property type="protein sequence ID" value="KDR82148.1"/>
    <property type="molecule type" value="Genomic_DNA"/>
</dbReference>
<evidence type="ECO:0000259" key="2">
    <source>
        <dbReference type="Pfam" id="PF01926"/>
    </source>
</evidence>
<dbReference type="InterPro" id="IPR006073">
    <property type="entry name" value="GTP-bd"/>
</dbReference>
<dbReference type="OrthoDB" id="8954335at2759"/>
<dbReference type="CDD" id="cd00882">
    <property type="entry name" value="Ras_like_GTPase"/>
    <property type="match status" value="1"/>
</dbReference>
<dbReference type="HOGENOM" id="CLU_018003_0_0_1"/>